<protein>
    <submittedName>
        <fullName evidence="4">Uncharacterized protein</fullName>
    </submittedName>
</protein>
<feature type="repeat" description="ANK" evidence="3">
    <location>
        <begin position="154"/>
        <end position="188"/>
    </location>
</feature>
<keyword evidence="1" id="KW-0677">Repeat</keyword>
<dbReference type="PANTHER" id="PTHR24189:SF50">
    <property type="entry name" value="ANKYRIN REPEAT AND SOCS BOX PROTEIN 2"/>
    <property type="match status" value="1"/>
</dbReference>
<dbReference type="PROSITE" id="PS50297">
    <property type="entry name" value="ANK_REP_REGION"/>
    <property type="match status" value="2"/>
</dbReference>
<dbReference type="Proteomes" id="UP001447188">
    <property type="component" value="Unassembled WGS sequence"/>
</dbReference>
<reference evidence="4 5" key="1">
    <citation type="submission" date="2024-02" db="EMBL/GenBank/DDBJ databases">
        <title>Discinaceae phylogenomics.</title>
        <authorList>
            <person name="Dirks A.C."/>
            <person name="James T.Y."/>
        </authorList>
    </citation>
    <scope>NUCLEOTIDE SEQUENCE [LARGE SCALE GENOMIC DNA]</scope>
    <source>
        <strain evidence="4 5">ACD0624</strain>
    </source>
</reference>
<accession>A0ABR3GJE8</accession>
<dbReference type="InterPro" id="IPR036770">
    <property type="entry name" value="Ankyrin_rpt-contain_sf"/>
</dbReference>
<name>A0ABR3GJE8_9PEZI</name>
<keyword evidence="2 3" id="KW-0040">ANK repeat</keyword>
<dbReference type="Pfam" id="PF12796">
    <property type="entry name" value="Ank_2"/>
    <property type="match status" value="2"/>
</dbReference>
<dbReference type="PANTHER" id="PTHR24189">
    <property type="entry name" value="MYOTROPHIN"/>
    <property type="match status" value="1"/>
</dbReference>
<sequence>MFLAGLPNELLLILAKHLGPFDLNNLIRAGKGLRDILTPLLYNYAVQDCDGMSALCWASRHGHEPLVRFLLDKGFEVNTAALDSEARDSTTTALICAAERGHQGVVRFLLSKGAHDVSGALIVAVYRGNMAVCRILLENGANADCWGQATNDTSSKPALHWAVRRPYPNETMIELLLENGADIDIMDGSGITPLDVAWSMHLNYIVKLLLENGAKNSVYINLGDIHNGHSLWQIF</sequence>
<evidence type="ECO:0000256" key="2">
    <source>
        <dbReference type="ARBA" id="ARBA00023043"/>
    </source>
</evidence>
<proteinExistence type="predicted"/>
<feature type="repeat" description="ANK" evidence="3">
    <location>
        <begin position="50"/>
        <end position="82"/>
    </location>
</feature>
<comment type="caution">
    <text evidence="4">The sequence shown here is derived from an EMBL/GenBank/DDBJ whole genome shotgun (WGS) entry which is preliminary data.</text>
</comment>
<evidence type="ECO:0000256" key="1">
    <source>
        <dbReference type="ARBA" id="ARBA00022737"/>
    </source>
</evidence>
<dbReference type="InterPro" id="IPR050745">
    <property type="entry name" value="Multifunctional_regulatory"/>
</dbReference>
<dbReference type="PROSITE" id="PS50088">
    <property type="entry name" value="ANK_REPEAT"/>
    <property type="match status" value="2"/>
</dbReference>
<gene>
    <name evidence="4" type="ORF">Q9L58_004970</name>
</gene>
<dbReference type="SMART" id="SM00248">
    <property type="entry name" value="ANK"/>
    <property type="match status" value="5"/>
</dbReference>
<dbReference type="InterPro" id="IPR002110">
    <property type="entry name" value="Ankyrin_rpt"/>
</dbReference>
<organism evidence="4 5">
    <name type="scientific">Discina gigas</name>
    <dbReference type="NCBI Taxonomy" id="1032678"/>
    <lineage>
        <taxon>Eukaryota</taxon>
        <taxon>Fungi</taxon>
        <taxon>Dikarya</taxon>
        <taxon>Ascomycota</taxon>
        <taxon>Pezizomycotina</taxon>
        <taxon>Pezizomycetes</taxon>
        <taxon>Pezizales</taxon>
        <taxon>Discinaceae</taxon>
        <taxon>Discina</taxon>
    </lineage>
</organism>
<dbReference type="SUPFAM" id="SSF48403">
    <property type="entry name" value="Ankyrin repeat"/>
    <property type="match status" value="1"/>
</dbReference>
<keyword evidence="5" id="KW-1185">Reference proteome</keyword>
<evidence type="ECO:0000313" key="4">
    <source>
        <dbReference type="EMBL" id="KAL0636064.1"/>
    </source>
</evidence>
<evidence type="ECO:0000256" key="3">
    <source>
        <dbReference type="PROSITE-ProRule" id="PRU00023"/>
    </source>
</evidence>
<dbReference type="EMBL" id="JBBBZM010000057">
    <property type="protein sequence ID" value="KAL0636064.1"/>
    <property type="molecule type" value="Genomic_DNA"/>
</dbReference>
<evidence type="ECO:0000313" key="5">
    <source>
        <dbReference type="Proteomes" id="UP001447188"/>
    </source>
</evidence>
<dbReference type="Gene3D" id="1.25.40.20">
    <property type="entry name" value="Ankyrin repeat-containing domain"/>
    <property type="match status" value="2"/>
</dbReference>